<comment type="caution">
    <text evidence="6">The sequence shown here is derived from an EMBL/GenBank/DDBJ whole genome shotgun (WGS) entry which is preliminary data.</text>
</comment>
<feature type="domain" description="Prephenate/arogenate dehydrogenase" evidence="5">
    <location>
        <begin position="8"/>
        <end position="285"/>
    </location>
</feature>
<accession>A0ABU4JQN3</accession>
<protein>
    <submittedName>
        <fullName evidence="6">Prephenate dehydrogenase</fullName>
    </submittedName>
</protein>
<dbReference type="SUPFAM" id="SSF48179">
    <property type="entry name" value="6-phosphogluconate dehydrogenase C-terminal domain-like"/>
    <property type="match status" value="1"/>
</dbReference>
<comment type="pathway">
    <text evidence="3">Amino-acid biosynthesis.</text>
</comment>
<evidence type="ECO:0000313" key="7">
    <source>
        <dbReference type="Proteomes" id="UP001281656"/>
    </source>
</evidence>
<feature type="transmembrane region" description="Helical" evidence="4">
    <location>
        <begin position="6"/>
        <end position="25"/>
    </location>
</feature>
<dbReference type="PANTHER" id="PTHR21363">
    <property type="entry name" value="PREPHENATE DEHYDROGENASE"/>
    <property type="match status" value="1"/>
</dbReference>
<dbReference type="Gene3D" id="3.40.50.720">
    <property type="entry name" value="NAD(P)-binding Rossmann-like Domain"/>
    <property type="match status" value="1"/>
</dbReference>
<dbReference type="Pfam" id="PF20463">
    <property type="entry name" value="PDH_C"/>
    <property type="match status" value="1"/>
</dbReference>
<dbReference type="RefSeq" id="WP_318796951.1">
    <property type="nucleotide sequence ID" value="NZ_JARUJP010000004.1"/>
</dbReference>
<dbReference type="SUPFAM" id="SSF51735">
    <property type="entry name" value="NAD(P)-binding Rossmann-fold domains"/>
    <property type="match status" value="1"/>
</dbReference>
<dbReference type="PROSITE" id="PS51176">
    <property type="entry name" value="PDH_ADH"/>
    <property type="match status" value="1"/>
</dbReference>
<dbReference type="InterPro" id="IPR008927">
    <property type="entry name" value="6-PGluconate_DH-like_C_sf"/>
</dbReference>
<dbReference type="InterPro" id="IPR046825">
    <property type="entry name" value="PDH_C"/>
</dbReference>
<evidence type="ECO:0000256" key="4">
    <source>
        <dbReference type="SAM" id="Phobius"/>
    </source>
</evidence>
<dbReference type="Proteomes" id="UP001281656">
    <property type="component" value="Unassembled WGS sequence"/>
</dbReference>
<dbReference type="Gene3D" id="1.10.3660.10">
    <property type="entry name" value="6-phosphogluconate dehydrogenase C-terminal like domain"/>
    <property type="match status" value="1"/>
</dbReference>
<evidence type="ECO:0000256" key="3">
    <source>
        <dbReference type="ARBA" id="ARBA00029440"/>
    </source>
</evidence>
<sequence>MDECDFRFNIVIVGLGLIGGSYAMALRQLRPVQINAIDMDKKVLHTAFEMGIIDKGCDNSGDILKEADLIIIALYPEETIRFVRNNIMNFKKGAVITDSCGVKIEVVEKINSFLPQEIDFVAGHPMAGKESKGFQQASKDIFKDANYIITPTKRNKKENIALIEKMAKAIGCKNVVYLTPEEHDKIISFTSHLPHVIAVSLMNSNITENDIGLFTGGSFKDVTRVAAINSTLWSELFTLNSKNLIDEIESFEKGIKEIKKAIELEDRETLTDILKSASIKRRKIL</sequence>
<keyword evidence="4" id="KW-0812">Transmembrane</keyword>
<dbReference type="InterPro" id="IPR036291">
    <property type="entry name" value="NAD(P)-bd_dom_sf"/>
</dbReference>
<keyword evidence="4" id="KW-1133">Transmembrane helix</keyword>
<name>A0ABU4JQN3_9CLOT</name>
<dbReference type="InterPro" id="IPR050812">
    <property type="entry name" value="Preph/Arog_dehydrog"/>
</dbReference>
<comment type="similarity">
    <text evidence="1">Belongs to the prephenate/arogenate dehydrogenase family.</text>
</comment>
<dbReference type="InterPro" id="IPR003099">
    <property type="entry name" value="Prephen_DH"/>
</dbReference>
<keyword evidence="2" id="KW-0560">Oxidoreductase</keyword>
<dbReference type="InterPro" id="IPR046826">
    <property type="entry name" value="PDH_N"/>
</dbReference>
<reference evidence="6 7" key="1">
    <citation type="submission" date="2023-04" db="EMBL/GenBank/DDBJ databases">
        <title>Clostridium tannerae sp. nov., isolated from the fecal material of an alpaca.</title>
        <authorList>
            <person name="Miller S."/>
            <person name="Hendry M."/>
            <person name="King J."/>
            <person name="Sankaranarayanan K."/>
            <person name="Lawson P.A."/>
        </authorList>
    </citation>
    <scope>NUCLEOTIDE SEQUENCE [LARGE SCALE GENOMIC DNA]</scope>
    <source>
        <strain evidence="6 7">A1-XYC3</strain>
    </source>
</reference>
<evidence type="ECO:0000259" key="5">
    <source>
        <dbReference type="PROSITE" id="PS51176"/>
    </source>
</evidence>
<evidence type="ECO:0000256" key="1">
    <source>
        <dbReference type="ARBA" id="ARBA00007964"/>
    </source>
</evidence>
<evidence type="ECO:0000313" key="6">
    <source>
        <dbReference type="EMBL" id="MDW8800437.1"/>
    </source>
</evidence>
<dbReference type="PANTHER" id="PTHR21363:SF0">
    <property type="entry name" value="PREPHENATE DEHYDROGENASE [NADP(+)]"/>
    <property type="match status" value="1"/>
</dbReference>
<gene>
    <name evidence="6" type="ORF">P8V03_04630</name>
</gene>
<proteinExistence type="inferred from homology"/>
<dbReference type="Pfam" id="PF02153">
    <property type="entry name" value="PDH_N"/>
    <property type="match status" value="1"/>
</dbReference>
<evidence type="ECO:0000256" key="2">
    <source>
        <dbReference type="ARBA" id="ARBA00023002"/>
    </source>
</evidence>
<organism evidence="6 7">
    <name type="scientific">Clostridium tanneri</name>
    <dbReference type="NCBI Taxonomy" id="3037988"/>
    <lineage>
        <taxon>Bacteria</taxon>
        <taxon>Bacillati</taxon>
        <taxon>Bacillota</taxon>
        <taxon>Clostridia</taxon>
        <taxon>Eubacteriales</taxon>
        <taxon>Clostridiaceae</taxon>
        <taxon>Clostridium</taxon>
    </lineage>
</organism>
<dbReference type="EMBL" id="JARUJP010000004">
    <property type="protein sequence ID" value="MDW8800437.1"/>
    <property type="molecule type" value="Genomic_DNA"/>
</dbReference>
<keyword evidence="7" id="KW-1185">Reference proteome</keyword>
<keyword evidence="4" id="KW-0472">Membrane</keyword>